<proteinExistence type="predicted"/>
<name>A0A139WSS7_9CYAN</name>
<organism evidence="1 2">
    <name type="scientific">Scytonema hofmannii PCC 7110</name>
    <dbReference type="NCBI Taxonomy" id="128403"/>
    <lineage>
        <taxon>Bacteria</taxon>
        <taxon>Bacillati</taxon>
        <taxon>Cyanobacteriota</taxon>
        <taxon>Cyanophyceae</taxon>
        <taxon>Nostocales</taxon>
        <taxon>Scytonemataceae</taxon>
        <taxon>Scytonema</taxon>
    </lineage>
</organism>
<dbReference type="RefSeq" id="WP_017748973.1">
    <property type="nucleotide sequence ID" value="NZ_KQ976354.1"/>
</dbReference>
<dbReference type="EMBL" id="ANNX02000051">
    <property type="protein sequence ID" value="KYC35486.1"/>
    <property type="molecule type" value="Genomic_DNA"/>
</dbReference>
<dbReference type="OrthoDB" id="511934at2"/>
<keyword evidence="2" id="KW-1185">Reference proteome</keyword>
<dbReference type="STRING" id="128403.WA1_06575"/>
<accession>A0A139WSS7</accession>
<evidence type="ECO:0000313" key="2">
    <source>
        <dbReference type="Proteomes" id="UP000076925"/>
    </source>
</evidence>
<evidence type="ECO:0000313" key="1">
    <source>
        <dbReference type="EMBL" id="KYC35486.1"/>
    </source>
</evidence>
<comment type="caution">
    <text evidence="1">The sequence shown here is derived from an EMBL/GenBank/DDBJ whole genome shotgun (WGS) entry which is preliminary data.</text>
</comment>
<reference evidence="1 2" key="1">
    <citation type="journal article" date="2013" name="Genome Biol. Evol.">
        <title>Genomes of Stigonematalean cyanobacteria (subsection V) and the evolution of oxygenic photosynthesis from prokaryotes to plastids.</title>
        <authorList>
            <person name="Dagan T."/>
            <person name="Roettger M."/>
            <person name="Stucken K."/>
            <person name="Landan G."/>
            <person name="Koch R."/>
            <person name="Major P."/>
            <person name="Gould S.B."/>
            <person name="Goremykin V.V."/>
            <person name="Rippka R."/>
            <person name="Tandeau de Marsac N."/>
            <person name="Gugger M."/>
            <person name="Lockhart P.J."/>
            <person name="Allen J.F."/>
            <person name="Brune I."/>
            <person name="Maus I."/>
            <person name="Puhler A."/>
            <person name="Martin W.F."/>
        </authorList>
    </citation>
    <scope>NUCLEOTIDE SEQUENCE [LARGE SCALE GENOMIC DNA]</scope>
    <source>
        <strain evidence="1 2">PCC 7110</strain>
    </source>
</reference>
<dbReference type="AlphaFoldDB" id="A0A139WSS7"/>
<dbReference type="Proteomes" id="UP000076925">
    <property type="component" value="Unassembled WGS sequence"/>
</dbReference>
<gene>
    <name evidence="1" type="ORF">WA1_06575</name>
</gene>
<sequence length="131" mass="15451">MHFWFNQSKKLDEILQRSGMSDEEFLHRLQLSGEVARKTVKCCRTELGKAYRLSPEKLYPDDSFRHLINLPTPGWDMLELVLSLEETLGAGIDEEQVPNWTSKDMTLGKWIVDFLSRYFEKNQNRNNIEEK</sequence>
<protein>
    <submittedName>
        <fullName evidence="1">Uncharacterized protein</fullName>
    </submittedName>
</protein>